<dbReference type="STRING" id="225345.CLCHR_20310"/>
<sequence length="302" mass="33983">MICEKIQLWEDNEHGFIETYIPNNSEEIKYDKKRPTIIVCPGGAFLATTDREAEPVAMRFVAQGYNAIVLRYNTYFGKKVMDRKNPPKGNDKSAYPQPLFDIAKAMLIVRENAENWLVDNDKIVLCGFSAGGNVVANLGVHWQDELLKEKFNVDSELFKPNAIIIGYGVTDHMAMKKGVSTNNEGAKKFAVLANKAAFGKEYPSDEELMNASPATYVSEKVPPTFIWHTADDSVVYVTNSLNFASKLSEHKVPYELHIFETGVHGLSLCDETTAARAEDMNHGCKIWFDLAIKWLKKHDIKL</sequence>
<organism evidence="3 4">
    <name type="scientific">Clostridium chromiireducens</name>
    <dbReference type="NCBI Taxonomy" id="225345"/>
    <lineage>
        <taxon>Bacteria</taxon>
        <taxon>Bacillati</taxon>
        <taxon>Bacillota</taxon>
        <taxon>Clostridia</taxon>
        <taxon>Eubacteriales</taxon>
        <taxon>Clostridiaceae</taxon>
        <taxon>Clostridium</taxon>
    </lineage>
</organism>
<dbReference type="Proteomes" id="UP000191056">
    <property type="component" value="Unassembled WGS sequence"/>
</dbReference>
<gene>
    <name evidence="3" type="ORF">CLCHR_20310</name>
</gene>
<proteinExistence type="predicted"/>
<evidence type="ECO:0000313" key="4">
    <source>
        <dbReference type="Proteomes" id="UP000191056"/>
    </source>
</evidence>
<evidence type="ECO:0000313" key="3">
    <source>
        <dbReference type="EMBL" id="OPJ62517.1"/>
    </source>
</evidence>
<keyword evidence="1" id="KW-0378">Hydrolase</keyword>
<dbReference type="Pfam" id="PF20434">
    <property type="entry name" value="BD-FAE"/>
    <property type="match status" value="1"/>
</dbReference>
<dbReference type="InterPro" id="IPR050300">
    <property type="entry name" value="GDXG_lipolytic_enzyme"/>
</dbReference>
<accession>A0A1V4ISS5</accession>
<evidence type="ECO:0000256" key="1">
    <source>
        <dbReference type="ARBA" id="ARBA00022801"/>
    </source>
</evidence>
<dbReference type="InterPro" id="IPR029058">
    <property type="entry name" value="AB_hydrolase_fold"/>
</dbReference>
<dbReference type="InterPro" id="IPR049492">
    <property type="entry name" value="BD-FAE-like_dom"/>
</dbReference>
<dbReference type="EMBL" id="MZGT01000023">
    <property type="protein sequence ID" value="OPJ62517.1"/>
    <property type="molecule type" value="Genomic_DNA"/>
</dbReference>
<dbReference type="PANTHER" id="PTHR48081:SF6">
    <property type="entry name" value="PEPTIDASE S9 PROLYL OLIGOPEPTIDASE CATALYTIC DOMAIN-CONTAINING PROTEIN"/>
    <property type="match status" value="1"/>
</dbReference>
<evidence type="ECO:0000259" key="2">
    <source>
        <dbReference type="Pfam" id="PF20434"/>
    </source>
</evidence>
<dbReference type="GO" id="GO:0016787">
    <property type="term" value="F:hydrolase activity"/>
    <property type="evidence" value="ECO:0007669"/>
    <property type="project" value="UniProtKB-KW"/>
</dbReference>
<dbReference type="Gene3D" id="3.40.50.1820">
    <property type="entry name" value="alpha/beta hydrolase"/>
    <property type="match status" value="1"/>
</dbReference>
<feature type="domain" description="BD-FAE-like" evidence="2">
    <location>
        <begin position="31"/>
        <end position="247"/>
    </location>
</feature>
<protein>
    <submittedName>
        <fullName evidence="3">Acetyl esterase</fullName>
    </submittedName>
</protein>
<dbReference type="SUPFAM" id="SSF53474">
    <property type="entry name" value="alpha/beta-Hydrolases"/>
    <property type="match status" value="1"/>
</dbReference>
<keyword evidence="4" id="KW-1185">Reference proteome</keyword>
<reference evidence="3 4" key="1">
    <citation type="submission" date="2017-03" db="EMBL/GenBank/DDBJ databases">
        <title>Genome sequence of Clostridium chromiireducens DSM 23318.</title>
        <authorList>
            <person name="Poehlein A."/>
            <person name="Daniel R."/>
        </authorList>
    </citation>
    <scope>NUCLEOTIDE SEQUENCE [LARGE SCALE GENOMIC DNA]</scope>
    <source>
        <strain evidence="3 4">DSM 23318</strain>
    </source>
</reference>
<comment type="caution">
    <text evidence="3">The sequence shown here is derived from an EMBL/GenBank/DDBJ whole genome shotgun (WGS) entry which is preliminary data.</text>
</comment>
<dbReference type="PANTHER" id="PTHR48081">
    <property type="entry name" value="AB HYDROLASE SUPERFAMILY PROTEIN C4A8.06C"/>
    <property type="match status" value="1"/>
</dbReference>
<dbReference type="OrthoDB" id="9794725at2"/>
<name>A0A1V4ISS5_9CLOT</name>
<dbReference type="RefSeq" id="WP_079439586.1">
    <property type="nucleotide sequence ID" value="NZ_MZGT01000023.1"/>
</dbReference>
<dbReference type="AlphaFoldDB" id="A0A1V4ISS5"/>